<dbReference type="SUPFAM" id="SSF53474">
    <property type="entry name" value="alpha/beta-Hydrolases"/>
    <property type="match status" value="1"/>
</dbReference>
<dbReference type="AlphaFoldDB" id="G9XM44"/>
<dbReference type="Pfam" id="PF08386">
    <property type="entry name" value="Abhydrolase_4"/>
    <property type="match status" value="1"/>
</dbReference>
<proteinExistence type="predicted"/>
<dbReference type="InterPro" id="IPR029058">
    <property type="entry name" value="AB_hydrolase_fold"/>
</dbReference>
<protein>
    <recommendedName>
        <fullName evidence="1">Peptidase S33 tripeptidyl aminopeptidase-like C-terminal domain-containing protein</fullName>
    </recommendedName>
</protein>
<evidence type="ECO:0000259" key="1">
    <source>
        <dbReference type="Pfam" id="PF08386"/>
    </source>
</evidence>
<feature type="domain" description="Peptidase S33 tripeptidyl aminopeptidase-like C-terminal" evidence="1">
    <location>
        <begin position="50"/>
        <end position="92"/>
    </location>
</feature>
<reference evidence="2 3" key="1">
    <citation type="submission" date="2011-08" db="EMBL/GenBank/DDBJ databases">
        <authorList>
            <person name="Weinstock G."/>
            <person name="Sodergren E."/>
            <person name="Clifton S."/>
            <person name="Fulton L."/>
            <person name="Fulton B."/>
            <person name="Courtney L."/>
            <person name="Fronick C."/>
            <person name="Harrison M."/>
            <person name="Strong C."/>
            <person name="Farmer C."/>
            <person name="Delahaunty K."/>
            <person name="Markovic C."/>
            <person name="Hall O."/>
            <person name="Minx P."/>
            <person name="Tomlinson C."/>
            <person name="Mitreva M."/>
            <person name="Hou S."/>
            <person name="Chen J."/>
            <person name="Wollam A."/>
            <person name="Pepin K.H."/>
            <person name="Johnson M."/>
            <person name="Bhonagiri V."/>
            <person name="Zhang X."/>
            <person name="Suruliraj S."/>
            <person name="Warren W."/>
            <person name="Chinwalla A."/>
            <person name="Mardis E.R."/>
            <person name="Wilson R.K."/>
        </authorList>
    </citation>
    <scope>NUCLEOTIDE SEQUENCE [LARGE SCALE GENOMIC DNA]</scope>
    <source>
        <strain evidence="2 3">DP7</strain>
    </source>
</reference>
<evidence type="ECO:0000313" key="3">
    <source>
        <dbReference type="Proteomes" id="UP000004416"/>
    </source>
</evidence>
<dbReference type="RefSeq" id="WP_005811516.1">
    <property type="nucleotide sequence ID" value="NZ_JH414464.1"/>
</dbReference>
<gene>
    <name evidence="2" type="ORF">HMPREF0322_02030</name>
</gene>
<evidence type="ECO:0000313" key="2">
    <source>
        <dbReference type="EMBL" id="EHL07271.1"/>
    </source>
</evidence>
<dbReference type="InterPro" id="IPR013595">
    <property type="entry name" value="Pept_S33_TAP-like_C"/>
</dbReference>
<dbReference type="Gene3D" id="3.40.50.1820">
    <property type="entry name" value="alpha/beta hydrolase"/>
    <property type="match status" value="1"/>
</dbReference>
<comment type="caution">
    <text evidence="2">The sequence shown here is derived from an EMBL/GenBank/DDBJ whole genome shotgun (WGS) entry which is preliminary data.</text>
</comment>
<name>G9XM44_DESHA</name>
<accession>G9XM44</accession>
<dbReference type="PATRIC" id="fig|537010.4.peg.1903"/>
<organism evidence="2 3">
    <name type="scientific">Desulfitobacterium hafniense DP7</name>
    <dbReference type="NCBI Taxonomy" id="537010"/>
    <lineage>
        <taxon>Bacteria</taxon>
        <taxon>Bacillati</taxon>
        <taxon>Bacillota</taxon>
        <taxon>Clostridia</taxon>
        <taxon>Eubacteriales</taxon>
        <taxon>Desulfitobacteriaceae</taxon>
        <taxon>Desulfitobacterium</taxon>
    </lineage>
</organism>
<dbReference type="Proteomes" id="UP000004416">
    <property type="component" value="Unassembled WGS sequence"/>
</dbReference>
<dbReference type="EMBL" id="AFZX01000045">
    <property type="protein sequence ID" value="EHL07271.1"/>
    <property type="molecule type" value="Genomic_DNA"/>
</dbReference>
<sequence>MIHAKGSLEEIAAQLQETYLSQLSEEHKKIPYIRDSMIGGCMGMAACDVSQPVLLLHCRDDQEVPFATAEKTMTYLKNAEMIAHDTGGHLSEALMMDMMNRIIAKYS</sequence>
<dbReference type="HOGENOM" id="CLU_2205802_0_0_9"/>